<dbReference type="EMBL" id="NPEF02000019">
    <property type="protein sequence ID" value="MDV6237114.1"/>
    <property type="molecule type" value="Genomic_DNA"/>
</dbReference>
<reference evidence="1" key="3">
    <citation type="submission" date="2023-10" db="EMBL/GenBank/DDBJ databases">
        <authorList>
            <person name="Picardeau M."/>
            <person name="Thibeaux R."/>
        </authorList>
    </citation>
    <scope>NUCLEOTIDE SEQUENCE</scope>
    <source>
        <strain evidence="1">ATI7-C-A5</strain>
    </source>
</reference>
<dbReference type="InterPro" id="IPR058093">
    <property type="entry name" value="LA_2272-like"/>
</dbReference>
<dbReference type="NCBIfam" id="NF047435">
    <property type="entry name" value="LA_2272_fam_lipo"/>
    <property type="match status" value="1"/>
</dbReference>
<gene>
    <name evidence="1" type="ORF">CH379_015895</name>
    <name evidence="2" type="ORF">CH379_14540</name>
</gene>
<accession>A0A2N0BLN5</accession>
<sequence>MTFNHSNIQIFFFRSALLSIAVSALLDCGVGGLRGEKAFVRVPVKTETEVLRFNLLYGEVNKLYGINVGSINLVSEQFAGAQVGLANLSEGKTYGAQLAVYNSAKKGGFSIQVGGINRVSDGGAGIQIGGYNRGSNGPFPIMIVANYCYKAETPEEKTEIKTTTVK</sequence>
<reference evidence="2" key="1">
    <citation type="submission" date="2017-07" db="EMBL/GenBank/DDBJ databases">
        <title>Leptospira spp. isolated from tropical soils.</title>
        <authorList>
            <person name="Thibeaux R."/>
            <person name="Iraola G."/>
            <person name="Ferres I."/>
            <person name="Bierque E."/>
            <person name="Girault D."/>
            <person name="Soupe-Gilbert M.-E."/>
            <person name="Picardeau M."/>
            <person name="Goarant C."/>
        </authorList>
    </citation>
    <scope>NUCLEOTIDE SEQUENCE [LARGE SCALE GENOMIC DNA]</scope>
    <source>
        <strain evidence="2">ATI7-C-A5</strain>
    </source>
</reference>
<keyword evidence="3" id="KW-1185">Reference proteome</keyword>
<name>A0A2N0B6L0_9LEPT</name>
<dbReference type="AlphaFoldDB" id="A0A2N0B6L0"/>
<evidence type="ECO:0000313" key="3">
    <source>
        <dbReference type="Proteomes" id="UP000232122"/>
    </source>
</evidence>
<organism evidence="2">
    <name type="scientific">Leptospira ellisii</name>
    <dbReference type="NCBI Taxonomy" id="2023197"/>
    <lineage>
        <taxon>Bacteria</taxon>
        <taxon>Pseudomonadati</taxon>
        <taxon>Spirochaetota</taxon>
        <taxon>Spirochaetia</taxon>
        <taxon>Leptospirales</taxon>
        <taxon>Leptospiraceae</taxon>
        <taxon>Leptospira</taxon>
    </lineage>
</organism>
<reference evidence="1 3" key="2">
    <citation type="journal article" date="2018" name="Microb. Genom.">
        <title>Deciphering the unexplored Leptospira diversity from soils uncovers genomic evolution to virulence.</title>
        <authorList>
            <person name="Thibeaux R."/>
            <person name="Iraola G."/>
            <person name="Ferres I."/>
            <person name="Bierque E."/>
            <person name="Girault D."/>
            <person name="Soupe-Gilbert M.E."/>
            <person name="Picardeau M."/>
            <person name="Goarant C."/>
        </authorList>
    </citation>
    <scope>NUCLEOTIDE SEQUENCE [LARGE SCALE GENOMIC DNA]</scope>
    <source>
        <strain evidence="1 3">ATI7-C-A5</strain>
    </source>
</reference>
<comment type="caution">
    <text evidence="2">The sequence shown here is derived from an EMBL/GenBank/DDBJ whole genome shotgun (WGS) entry which is preliminary data.</text>
</comment>
<dbReference type="OrthoDB" id="331039at2"/>
<evidence type="ECO:0000313" key="1">
    <source>
        <dbReference type="EMBL" id="MDV6237114.1"/>
    </source>
</evidence>
<proteinExistence type="predicted"/>
<dbReference type="Proteomes" id="UP000232122">
    <property type="component" value="Unassembled WGS sequence"/>
</dbReference>
<evidence type="ECO:0008006" key="4">
    <source>
        <dbReference type="Google" id="ProtNLM"/>
    </source>
</evidence>
<protein>
    <recommendedName>
        <fullName evidence="4">Lipoprotein</fullName>
    </recommendedName>
</protein>
<dbReference type="NCBIfam" id="NF047436">
    <property type="entry name" value="LA_2272_repeat"/>
    <property type="match status" value="1"/>
</dbReference>
<dbReference type="EMBL" id="NPEF01000162">
    <property type="protein sequence ID" value="PJZ92187.1"/>
    <property type="molecule type" value="Genomic_DNA"/>
</dbReference>
<evidence type="ECO:0000313" key="2">
    <source>
        <dbReference type="EMBL" id="PJZ92187.1"/>
    </source>
</evidence>
<accession>A0A2N0B6L0</accession>